<protein>
    <submittedName>
        <fullName evidence="4">Methyltransferase</fullName>
    </submittedName>
</protein>
<dbReference type="Gene3D" id="3.40.50.150">
    <property type="entry name" value="Vaccinia Virus protein VP39"/>
    <property type="match status" value="1"/>
</dbReference>
<dbReference type="CDD" id="cd02440">
    <property type="entry name" value="AdoMet_MTases"/>
    <property type="match status" value="1"/>
</dbReference>
<keyword evidence="2" id="KW-0949">S-adenosyl-L-methionine</keyword>
<dbReference type="GO" id="GO:0032259">
    <property type="term" value="P:methylation"/>
    <property type="evidence" value="ECO:0007669"/>
    <property type="project" value="UniProtKB-KW"/>
</dbReference>
<reference evidence="4" key="1">
    <citation type="journal article" date="2014" name="Int. J. Syst. Evol. Microbiol.">
        <title>Complete genome of a new Firmicutes species belonging to the dominant human colonic microbiota ('Ruminococcus bicirculans') reveals two chromosomes and a selective capacity to utilize plant glucans.</title>
        <authorList>
            <consortium name="NISC Comparative Sequencing Program"/>
            <person name="Wegmann U."/>
            <person name="Louis P."/>
            <person name="Goesmann A."/>
            <person name="Henrissat B."/>
            <person name="Duncan S.H."/>
            <person name="Flint H.J."/>
        </authorList>
    </citation>
    <scope>NUCLEOTIDE SEQUENCE</scope>
    <source>
        <strain evidence="4">NBRC 107169</strain>
    </source>
</reference>
<dbReference type="GO" id="GO:0008168">
    <property type="term" value="F:methyltransferase activity"/>
    <property type="evidence" value="ECO:0007669"/>
    <property type="project" value="UniProtKB-KW"/>
</dbReference>
<name>A0ABQ5URK3_9HYPH</name>
<dbReference type="InterPro" id="IPR029063">
    <property type="entry name" value="SAM-dependent_MTases_sf"/>
</dbReference>
<sequence>MSVDQPDPNVKQQYVTQDAFLGGELHILQPKKGFRAGVDSVLLGAAVSQDANSLLELGAGVGVASFTALVHRPHLSAHLAEISSEAIELCATNAKNNGLSDRVQIGQLDIMATGPEREAAGLKPDHFDCVIANPPYFDDKSVSLPQDQYGAQAHAHAKDCLEKWVKVAVSAASATAEIIFIHRAEAINDLLRAYDRRIGNISILPIMSRPGQPASRVLLRGKKGSRAPTTLLSPLHLHGETGREFSADVERILMGKACLHW</sequence>
<comment type="caution">
    <text evidence="4">The sequence shown here is derived from an EMBL/GenBank/DDBJ whole genome shotgun (WGS) entry which is preliminary data.</text>
</comment>
<dbReference type="Proteomes" id="UP001161405">
    <property type="component" value="Unassembled WGS sequence"/>
</dbReference>
<evidence type="ECO:0000313" key="4">
    <source>
        <dbReference type="EMBL" id="GLQ17818.1"/>
    </source>
</evidence>
<evidence type="ECO:0000256" key="2">
    <source>
        <dbReference type="ARBA" id="ARBA00022691"/>
    </source>
</evidence>
<accession>A0ABQ5URK3</accession>
<dbReference type="SUPFAM" id="SSF53335">
    <property type="entry name" value="S-adenosyl-L-methionine-dependent methyltransferases"/>
    <property type="match status" value="1"/>
</dbReference>
<keyword evidence="1 4" id="KW-0808">Transferase</keyword>
<feature type="domain" description="Methyltransferase small" evidence="3">
    <location>
        <begin position="43"/>
        <end position="143"/>
    </location>
</feature>
<reference evidence="4" key="2">
    <citation type="submission" date="2023-01" db="EMBL/GenBank/DDBJ databases">
        <title>Draft genome sequence of Maritalea porphyrae strain NBRC 107169.</title>
        <authorList>
            <person name="Sun Q."/>
            <person name="Mori K."/>
        </authorList>
    </citation>
    <scope>NUCLEOTIDE SEQUENCE</scope>
    <source>
        <strain evidence="4">NBRC 107169</strain>
    </source>
</reference>
<dbReference type="PANTHER" id="PTHR47739">
    <property type="entry name" value="TRNA1(VAL) (ADENINE(37)-N6)-METHYLTRANSFERASE"/>
    <property type="match status" value="1"/>
</dbReference>
<gene>
    <name evidence="4" type="ORF">GCM10007879_20670</name>
</gene>
<keyword evidence="5" id="KW-1185">Reference proteome</keyword>
<evidence type="ECO:0000259" key="3">
    <source>
        <dbReference type="Pfam" id="PF05175"/>
    </source>
</evidence>
<dbReference type="EMBL" id="BSNI01000002">
    <property type="protein sequence ID" value="GLQ17818.1"/>
    <property type="molecule type" value="Genomic_DNA"/>
</dbReference>
<evidence type="ECO:0000313" key="5">
    <source>
        <dbReference type="Proteomes" id="UP001161405"/>
    </source>
</evidence>
<dbReference type="InterPro" id="IPR007848">
    <property type="entry name" value="Small_mtfrase_dom"/>
</dbReference>
<organism evidence="4 5">
    <name type="scientific">Maritalea porphyrae</name>
    <dbReference type="NCBI Taxonomy" id="880732"/>
    <lineage>
        <taxon>Bacteria</taxon>
        <taxon>Pseudomonadati</taxon>
        <taxon>Pseudomonadota</taxon>
        <taxon>Alphaproteobacteria</taxon>
        <taxon>Hyphomicrobiales</taxon>
        <taxon>Devosiaceae</taxon>
        <taxon>Maritalea</taxon>
    </lineage>
</organism>
<dbReference type="RefSeq" id="WP_284364251.1">
    <property type="nucleotide sequence ID" value="NZ_BSNI01000002.1"/>
</dbReference>
<dbReference type="InterPro" id="IPR002052">
    <property type="entry name" value="DNA_methylase_N6_adenine_CS"/>
</dbReference>
<evidence type="ECO:0000256" key="1">
    <source>
        <dbReference type="ARBA" id="ARBA00022603"/>
    </source>
</evidence>
<dbReference type="Pfam" id="PF05175">
    <property type="entry name" value="MTS"/>
    <property type="match status" value="1"/>
</dbReference>
<keyword evidence="1 4" id="KW-0489">Methyltransferase</keyword>
<dbReference type="PANTHER" id="PTHR47739:SF1">
    <property type="entry name" value="TRNA1(VAL) (ADENINE(37)-N6)-METHYLTRANSFERASE"/>
    <property type="match status" value="1"/>
</dbReference>
<dbReference type="InterPro" id="IPR050210">
    <property type="entry name" value="tRNA_Adenine-N(6)_MTase"/>
</dbReference>
<proteinExistence type="predicted"/>
<dbReference type="PROSITE" id="PS00092">
    <property type="entry name" value="N6_MTASE"/>
    <property type="match status" value="1"/>
</dbReference>